<evidence type="ECO:0000313" key="2">
    <source>
        <dbReference type="EMBL" id="CAD5212722.1"/>
    </source>
</evidence>
<dbReference type="Proteomes" id="UP000783686">
    <property type="component" value="Unassembled WGS sequence"/>
</dbReference>
<proteinExistence type="predicted"/>
<sequence>MSLTDSSESLSSNDSETLSGLFEQIEEKADSVSSSEDAEEDIEKIVKEELEAENKEENQSWFNLNYFGVYINMPSFFCVALIFYAITALIRNTLCSEGELLVRKPPLPRPFFGPNTSVNDYYNGNFGRAYDMYNKADLSVTFFYAPWSLHSKEAKREYVRLGQLLNNTNLSVKLNAVNCDTGFCRHLFKVHNYPAILAVATGGIPVFYEEVPVADKIFNWILHMFRPMHRLNQIDDKKYNDNRYDMITVAYLTVNANHPLFREFKVFRAAALKSPNSRIGFFYTTDLEIAEKFGLKENGLFKIGNKLYRIGAETTSQAVLETINKHYKEIEGSLVANWRTELKESEGLMSTQLFDLVNKSKTAVVFFTSMHGEFGTSENLESLRKIAFEYYQCDKNETTVEEDPADVNINFNVFDEKCVLKQNLIDKCCKELKEYDACGKRKEESDEYSTKEDENGRKLGEYYGKNCKNLQFLKKKSLQNHCCKSSKDQLKLPQDVVFECYSKKSQKLGTTEDLPTKKLGDIKGIRGNGCQVNRTVQFIAAEKRFSGYFGRIWNLNGGRFGFTEDTIAVISIEQEVIKEIEFKRDLNNLLDFLENMDATTLGTLSFSEKNRQSLFTNTTDSIDLQENPISRPSVLVKLDSERFKTEILNNPNRTHSAVVFFSGGSAHGQSVAVTYILHAVKQEFVKFESLLKFYIIDTSRNSLPYAYVFDSLPSIVFFPPAKSFHLQIAHYPTGLPITVPNVLAFLISRATPELKWRLALRSCTKGCLDRNRLKLLKFDRFIRDDIRMLKLTRNKMMKNRVAAKHFSFTLKRRKLQQAAAHYLLNVLRIIQDNDDVRIEDFESVESHNLFIRYLLSNTFSHIS</sequence>
<keyword evidence="1" id="KW-1133">Transmembrane helix</keyword>
<name>A0A811KAE5_9BILA</name>
<dbReference type="Gene3D" id="3.40.30.10">
    <property type="entry name" value="Glutaredoxin"/>
    <property type="match status" value="1"/>
</dbReference>
<accession>A0A811KAE5</accession>
<protein>
    <recommendedName>
        <fullName evidence="4">Thioredoxin domain-containing protein</fullName>
    </recommendedName>
</protein>
<dbReference type="InterPro" id="IPR052792">
    <property type="entry name" value="Thioredoxin_dom-contain_11"/>
</dbReference>
<keyword evidence="1" id="KW-0812">Transmembrane</keyword>
<dbReference type="AlphaFoldDB" id="A0A811KAE5"/>
<keyword evidence="1" id="KW-0472">Membrane</keyword>
<dbReference type="SUPFAM" id="SSF52833">
    <property type="entry name" value="Thioredoxin-like"/>
    <property type="match status" value="1"/>
</dbReference>
<comment type="caution">
    <text evidence="2">The sequence shown here is derived from an EMBL/GenBank/DDBJ whole genome shotgun (WGS) entry which is preliminary data.</text>
</comment>
<dbReference type="EMBL" id="CAJFDH010000002">
    <property type="protein sequence ID" value="CAD5212722.1"/>
    <property type="molecule type" value="Genomic_DNA"/>
</dbReference>
<dbReference type="EMBL" id="CAJFCW020000002">
    <property type="protein sequence ID" value="CAG9097388.1"/>
    <property type="molecule type" value="Genomic_DNA"/>
</dbReference>
<reference evidence="2" key="1">
    <citation type="submission" date="2020-09" db="EMBL/GenBank/DDBJ databases">
        <authorList>
            <person name="Kikuchi T."/>
        </authorList>
    </citation>
    <scope>NUCLEOTIDE SEQUENCE</scope>
    <source>
        <strain evidence="2">SH1</strain>
    </source>
</reference>
<dbReference type="PANTHER" id="PTHR46497">
    <property type="entry name" value="THIOREDOXIN DOMAIN-CONTAINING PROTEIN 11"/>
    <property type="match status" value="1"/>
</dbReference>
<evidence type="ECO:0000313" key="3">
    <source>
        <dbReference type="Proteomes" id="UP000614601"/>
    </source>
</evidence>
<feature type="transmembrane region" description="Helical" evidence="1">
    <location>
        <begin position="64"/>
        <end position="86"/>
    </location>
</feature>
<dbReference type="PANTHER" id="PTHR46497:SF1">
    <property type="entry name" value="THIOREDOXIN DOMAIN-CONTAINING PROTEIN 11"/>
    <property type="match status" value="1"/>
</dbReference>
<organism evidence="2 3">
    <name type="scientific">Bursaphelenchus okinawaensis</name>
    <dbReference type="NCBI Taxonomy" id="465554"/>
    <lineage>
        <taxon>Eukaryota</taxon>
        <taxon>Metazoa</taxon>
        <taxon>Ecdysozoa</taxon>
        <taxon>Nematoda</taxon>
        <taxon>Chromadorea</taxon>
        <taxon>Rhabditida</taxon>
        <taxon>Tylenchina</taxon>
        <taxon>Tylenchomorpha</taxon>
        <taxon>Aphelenchoidea</taxon>
        <taxon>Aphelenchoididae</taxon>
        <taxon>Bursaphelenchus</taxon>
    </lineage>
</organism>
<dbReference type="Proteomes" id="UP000614601">
    <property type="component" value="Unassembled WGS sequence"/>
</dbReference>
<dbReference type="InterPro" id="IPR036249">
    <property type="entry name" value="Thioredoxin-like_sf"/>
</dbReference>
<keyword evidence="3" id="KW-1185">Reference proteome</keyword>
<dbReference type="OrthoDB" id="1910803at2759"/>
<evidence type="ECO:0000256" key="1">
    <source>
        <dbReference type="SAM" id="Phobius"/>
    </source>
</evidence>
<evidence type="ECO:0008006" key="4">
    <source>
        <dbReference type="Google" id="ProtNLM"/>
    </source>
</evidence>
<gene>
    <name evidence="2" type="ORF">BOKJ2_LOCUS4523</name>
</gene>